<dbReference type="InParanoid" id="A0A1Z5RDN5"/>
<gene>
    <name evidence="2" type="ORF">SORBI_3006G066050</name>
</gene>
<proteinExistence type="predicted"/>
<evidence type="ECO:0000256" key="1">
    <source>
        <dbReference type="SAM" id="MobiDB-lite"/>
    </source>
</evidence>
<dbReference type="Gramene" id="OQU81496">
    <property type="protein sequence ID" value="OQU81496"/>
    <property type="gene ID" value="SORBI_3006G066050"/>
</dbReference>
<organism evidence="2 3">
    <name type="scientific">Sorghum bicolor</name>
    <name type="common">Sorghum</name>
    <name type="synonym">Sorghum vulgare</name>
    <dbReference type="NCBI Taxonomy" id="4558"/>
    <lineage>
        <taxon>Eukaryota</taxon>
        <taxon>Viridiplantae</taxon>
        <taxon>Streptophyta</taxon>
        <taxon>Embryophyta</taxon>
        <taxon>Tracheophyta</taxon>
        <taxon>Spermatophyta</taxon>
        <taxon>Magnoliopsida</taxon>
        <taxon>Liliopsida</taxon>
        <taxon>Poales</taxon>
        <taxon>Poaceae</taxon>
        <taxon>PACMAD clade</taxon>
        <taxon>Panicoideae</taxon>
        <taxon>Andropogonodae</taxon>
        <taxon>Andropogoneae</taxon>
        <taxon>Sorghinae</taxon>
        <taxon>Sorghum</taxon>
    </lineage>
</organism>
<dbReference type="AlphaFoldDB" id="A0A1Z5RDN5"/>
<protein>
    <submittedName>
        <fullName evidence="2">Uncharacterized protein</fullName>
    </submittedName>
</protein>
<sequence>MLSYLLLRTLPPRSLLPFTHRTPGQGLRARAPCTHALVGVPHAAYAPFPHPSLAPLFPPRTSHCPCDLGPAPHQKMRTTAPAPTRTSGDMIRF</sequence>
<dbReference type="Proteomes" id="UP000000768">
    <property type="component" value="Chromosome 6"/>
</dbReference>
<feature type="region of interest" description="Disordered" evidence="1">
    <location>
        <begin position="68"/>
        <end position="93"/>
    </location>
</feature>
<keyword evidence="3" id="KW-1185">Reference proteome</keyword>
<evidence type="ECO:0000313" key="3">
    <source>
        <dbReference type="Proteomes" id="UP000000768"/>
    </source>
</evidence>
<reference evidence="3" key="2">
    <citation type="journal article" date="2018" name="Plant J.">
        <title>The Sorghum bicolor reference genome: improved assembly, gene annotations, a transcriptome atlas, and signatures of genome organization.</title>
        <authorList>
            <person name="McCormick R.F."/>
            <person name="Truong S.K."/>
            <person name="Sreedasyam A."/>
            <person name="Jenkins J."/>
            <person name="Shu S."/>
            <person name="Sims D."/>
            <person name="Kennedy M."/>
            <person name="Amirebrahimi M."/>
            <person name="Weers B.D."/>
            <person name="McKinley B."/>
            <person name="Mattison A."/>
            <person name="Morishige D.T."/>
            <person name="Grimwood J."/>
            <person name="Schmutz J."/>
            <person name="Mullet J.E."/>
        </authorList>
    </citation>
    <scope>NUCLEOTIDE SEQUENCE [LARGE SCALE GENOMIC DNA]</scope>
    <source>
        <strain evidence="3">cv. BTx623</strain>
    </source>
</reference>
<dbReference type="EMBL" id="CM000765">
    <property type="protein sequence ID" value="OQU81496.1"/>
    <property type="molecule type" value="Genomic_DNA"/>
</dbReference>
<reference evidence="2 3" key="1">
    <citation type="journal article" date="2009" name="Nature">
        <title>The Sorghum bicolor genome and the diversification of grasses.</title>
        <authorList>
            <person name="Paterson A.H."/>
            <person name="Bowers J.E."/>
            <person name="Bruggmann R."/>
            <person name="Dubchak I."/>
            <person name="Grimwood J."/>
            <person name="Gundlach H."/>
            <person name="Haberer G."/>
            <person name="Hellsten U."/>
            <person name="Mitros T."/>
            <person name="Poliakov A."/>
            <person name="Schmutz J."/>
            <person name="Spannagl M."/>
            <person name="Tang H."/>
            <person name="Wang X."/>
            <person name="Wicker T."/>
            <person name="Bharti A.K."/>
            <person name="Chapman J."/>
            <person name="Feltus F.A."/>
            <person name="Gowik U."/>
            <person name="Grigoriev I.V."/>
            <person name="Lyons E."/>
            <person name="Maher C.A."/>
            <person name="Martis M."/>
            <person name="Narechania A."/>
            <person name="Otillar R.P."/>
            <person name="Penning B.W."/>
            <person name="Salamov A.A."/>
            <person name="Wang Y."/>
            <person name="Zhang L."/>
            <person name="Carpita N.C."/>
            <person name="Freeling M."/>
            <person name="Gingle A.R."/>
            <person name="Hash C.T."/>
            <person name="Keller B."/>
            <person name="Klein P."/>
            <person name="Kresovich S."/>
            <person name="McCann M.C."/>
            <person name="Ming R."/>
            <person name="Peterson D.G."/>
            <person name="Mehboob-ur-Rahman"/>
            <person name="Ware D."/>
            <person name="Westhoff P."/>
            <person name="Mayer K.F."/>
            <person name="Messing J."/>
            <person name="Rokhsar D.S."/>
        </authorList>
    </citation>
    <scope>NUCLEOTIDE SEQUENCE [LARGE SCALE GENOMIC DNA]</scope>
    <source>
        <strain evidence="3">cv. BTx623</strain>
    </source>
</reference>
<evidence type="ECO:0000313" key="2">
    <source>
        <dbReference type="EMBL" id="OQU81496.1"/>
    </source>
</evidence>
<name>A0A1Z5RDN5_SORBI</name>
<accession>A0A1Z5RDN5</accession>